<dbReference type="GO" id="GO:0016810">
    <property type="term" value="F:hydrolase activity, acting on carbon-nitrogen (but not peptide) bonds"/>
    <property type="evidence" value="ECO:0007669"/>
    <property type="project" value="InterPro"/>
</dbReference>
<organism evidence="2 3">
    <name type="scientific">Iodidimonas gelatinilytica</name>
    <dbReference type="NCBI Taxonomy" id="1236966"/>
    <lineage>
        <taxon>Bacteria</taxon>
        <taxon>Pseudomonadati</taxon>
        <taxon>Pseudomonadota</taxon>
        <taxon>Alphaproteobacteria</taxon>
        <taxon>Iodidimonadales</taxon>
        <taxon>Iodidimonadaceae</taxon>
        <taxon>Iodidimonas</taxon>
    </lineage>
</organism>
<accession>A0A5A7MSQ2</accession>
<name>A0A5A7MSQ2_9PROT</name>
<dbReference type="PANTHER" id="PTHR43135">
    <property type="entry name" value="ALPHA-D-RIBOSE 1-METHYLPHOSPHONATE 5-TRIPHOSPHATE DIPHOSPHATASE"/>
    <property type="match status" value="1"/>
</dbReference>
<dbReference type="InterPro" id="IPR011059">
    <property type="entry name" value="Metal-dep_hydrolase_composite"/>
</dbReference>
<dbReference type="Gene3D" id="2.30.40.10">
    <property type="entry name" value="Urease, subunit C, domain 1"/>
    <property type="match status" value="1"/>
</dbReference>
<dbReference type="SUPFAM" id="SSF51338">
    <property type="entry name" value="Composite domain of metallo-dependent hydrolases"/>
    <property type="match status" value="1"/>
</dbReference>
<dbReference type="EMBL" id="BKCL01000011">
    <property type="protein sequence ID" value="GEQ98967.1"/>
    <property type="molecule type" value="Genomic_DNA"/>
</dbReference>
<dbReference type="Gene3D" id="3.20.20.140">
    <property type="entry name" value="Metal-dependent hydrolases"/>
    <property type="match status" value="1"/>
</dbReference>
<reference evidence="2 3" key="1">
    <citation type="submission" date="2019-09" db="EMBL/GenBank/DDBJ databases">
        <title>NBRP : Genome information of microbial organism related human and environment.</title>
        <authorList>
            <person name="Hattori M."/>
            <person name="Oshima K."/>
            <person name="Inaba H."/>
            <person name="Suda W."/>
            <person name="Sakamoto M."/>
            <person name="Iino T."/>
            <person name="Kitahara M."/>
            <person name="Oshida Y."/>
            <person name="Iida T."/>
            <person name="Kudo T."/>
            <person name="Itoh T."/>
            <person name="Ohkuma M."/>
        </authorList>
    </citation>
    <scope>NUCLEOTIDE SEQUENCE [LARGE SCALE GENOMIC DNA]</scope>
    <source>
        <strain evidence="2 3">Hi-2</strain>
    </source>
</reference>
<evidence type="ECO:0000259" key="1">
    <source>
        <dbReference type="Pfam" id="PF01979"/>
    </source>
</evidence>
<comment type="caution">
    <text evidence="2">The sequence shown here is derived from an EMBL/GenBank/DDBJ whole genome shotgun (WGS) entry which is preliminary data.</text>
</comment>
<sequence>MITDPRETPIQEQSIIIADGKIERIEAGYVKGDPAHDTVIDLRSATVLPGLIDMHTHILFELSPTSALQRLKMSTTDAAMQGALYAKRTLDAGFTTVRDLGDEPEAIYGLRDAIHKGYVAGPRIIAAGNSISGTGGHADVDAIMPRSFICLPPIPFAMAPMIAAGLCAKR</sequence>
<dbReference type="InterPro" id="IPR051781">
    <property type="entry name" value="Metallo-dep_Hydrolase"/>
</dbReference>
<dbReference type="AlphaFoldDB" id="A0A5A7MSQ2"/>
<proteinExistence type="predicted"/>
<feature type="domain" description="Amidohydrolase-related" evidence="1">
    <location>
        <begin position="46"/>
        <end position="132"/>
    </location>
</feature>
<dbReference type="InterPro" id="IPR032466">
    <property type="entry name" value="Metal_Hydrolase"/>
</dbReference>
<dbReference type="RefSeq" id="WP_210431905.1">
    <property type="nucleotide sequence ID" value="NZ_BKCL01000011.1"/>
</dbReference>
<dbReference type="Pfam" id="PF01979">
    <property type="entry name" value="Amidohydro_1"/>
    <property type="match status" value="1"/>
</dbReference>
<evidence type="ECO:0000313" key="2">
    <source>
        <dbReference type="EMBL" id="GEQ98967.1"/>
    </source>
</evidence>
<dbReference type="SUPFAM" id="SSF51556">
    <property type="entry name" value="Metallo-dependent hydrolases"/>
    <property type="match status" value="1"/>
</dbReference>
<dbReference type="InterPro" id="IPR006680">
    <property type="entry name" value="Amidohydro-rel"/>
</dbReference>
<dbReference type="PANTHER" id="PTHR43135:SF3">
    <property type="entry name" value="ALPHA-D-RIBOSE 1-METHYLPHOSPHONATE 5-TRIPHOSPHATE DIPHOSPHATASE"/>
    <property type="match status" value="1"/>
</dbReference>
<dbReference type="Proteomes" id="UP000322084">
    <property type="component" value="Unassembled WGS sequence"/>
</dbReference>
<gene>
    <name evidence="2" type="ORF">JCM17844_26040</name>
</gene>
<evidence type="ECO:0000313" key="3">
    <source>
        <dbReference type="Proteomes" id="UP000322084"/>
    </source>
</evidence>
<protein>
    <recommendedName>
        <fullName evidence="1">Amidohydrolase-related domain-containing protein</fullName>
    </recommendedName>
</protein>